<reference evidence="1" key="1">
    <citation type="submission" date="2023-04" db="EMBL/GenBank/DDBJ databases">
        <title>Draft Genome sequencing of Naganishia species isolated from polar environments using Oxford Nanopore Technology.</title>
        <authorList>
            <person name="Leo P."/>
            <person name="Venkateswaran K."/>
        </authorList>
    </citation>
    <scope>NUCLEOTIDE SEQUENCE</scope>
    <source>
        <strain evidence="1">MNA-CCFEE 5261</strain>
    </source>
</reference>
<protein>
    <submittedName>
        <fullName evidence="1">Uncharacterized protein</fullName>
    </submittedName>
</protein>
<evidence type="ECO:0000313" key="1">
    <source>
        <dbReference type="EMBL" id="KAJ9107937.1"/>
    </source>
</evidence>
<name>A0ACC2WA16_9TREE</name>
<dbReference type="EMBL" id="JASBWR010000023">
    <property type="protein sequence ID" value="KAJ9107937.1"/>
    <property type="molecule type" value="Genomic_DNA"/>
</dbReference>
<evidence type="ECO:0000313" key="2">
    <source>
        <dbReference type="Proteomes" id="UP001241377"/>
    </source>
</evidence>
<proteinExistence type="predicted"/>
<keyword evidence="2" id="KW-1185">Reference proteome</keyword>
<dbReference type="Proteomes" id="UP001241377">
    <property type="component" value="Unassembled WGS sequence"/>
</dbReference>
<gene>
    <name evidence="1" type="ORF">QFC19_002680</name>
</gene>
<organism evidence="1 2">
    <name type="scientific">Naganishia cerealis</name>
    <dbReference type="NCBI Taxonomy" id="610337"/>
    <lineage>
        <taxon>Eukaryota</taxon>
        <taxon>Fungi</taxon>
        <taxon>Dikarya</taxon>
        <taxon>Basidiomycota</taxon>
        <taxon>Agaricomycotina</taxon>
        <taxon>Tremellomycetes</taxon>
        <taxon>Filobasidiales</taxon>
        <taxon>Filobasidiaceae</taxon>
        <taxon>Naganishia</taxon>
    </lineage>
</organism>
<accession>A0ACC2WA16</accession>
<sequence length="375" mass="41359">MSIELVDLPLLHDTPTDPASGQLSLKPHSFPALTSASGTSSKMPSAAEIERESIVNSLHIEEIDPLTYRSTRLWIPINARYDLLLMAKGGFGGQVLGLSLRAAIQTLDKGKPWTLHSQHPSFREPMPLGIPPPMACESEEERWSKYLSTPSAARLHPGARHSLEAYILERDSSPVAIREVPRDVEFWFEDDDASEGKSRADKAETKWDGSVTGKANFAARARGALSATSSDQSVKQVKRKMERHERMLWMKAKDENVSSLDNNYQKSILAYLSDFQFIGTAAQATGLSQNSNPKLGMMASLDHVVYFYSNDFKTSNWLLHVITSPRVGDGRGVVEGRFYTEEGELVALTVQEGVVRATATDPKTSKDKGIGKAKL</sequence>
<comment type="caution">
    <text evidence="1">The sequence shown here is derived from an EMBL/GenBank/DDBJ whole genome shotgun (WGS) entry which is preliminary data.</text>
</comment>